<sequence>MQPLTDIAVNLSSSQFKGDIDVVVARAATAGVTSLLNLSSTVAEAQQGLELSQRYPQVFSTAGVHPHNASEWNQHSGATLRSLLSAPKMVAVGECGLDYNRDFSPRPAQRAAFAEQLQLAVELNLPVLMHCREAYQDFVPLVAAVRPQLPAAILHCFTGSAEELGQALELDCYIGITGWICDERRGTLLRQLVKTIPDNRLLLETDAPYLLPRDLRPKPKSRRNEPAYLPHIAQTVAQLRGQSVDTVSQLCQQNAAAALIPAHLLINT</sequence>
<dbReference type="RefSeq" id="WP_168661504.1">
    <property type="nucleotide sequence ID" value="NZ_CP051180.1"/>
</dbReference>
<evidence type="ECO:0000313" key="9">
    <source>
        <dbReference type="EMBL" id="QIZ77984.1"/>
    </source>
</evidence>
<feature type="binding site" evidence="8">
    <location>
        <position position="155"/>
    </location>
    <ligand>
        <name>a divalent metal cation</name>
        <dbReference type="ChEBI" id="CHEBI:60240"/>
        <label>2</label>
    </ligand>
</feature>
<evidence type="ECO:0000256" key="4">
    <source>
        <dbReference type="ARBA" id="ARBA00022723"/>
    </source>
</evidence>
<keyword evidence="4 8" id="KW-0479">Metal-binding</keyword>
<feature type="binding site" evidence="8">
    <location>
        <position position="206"/>
    </location>
    <ligand>
        <name>a divalent metal cation</name>
        <dbReference type="ChEBI" id="CHEBI:60240"/>
        <label>1</label>
    </ligand>
</feature>
<evidence type="ECO:0000256" key="6">
    <source>
        <dbReference type="ARBA" id="ARBA00022839"/>
    </source>
</evidence>
<protein>
    <submittedName>
        <fullName evidence="9">Hydrolase TatD</fullName>
    </submittedName>
</protein>
<evidence type="ECO:0000256" key="3">
    <source>
        <dbReference type="ARBA" id="ARBA00022722"/>
    </source>
</evidence>
<dbReference type="PIRSF" id="PIRSF005902">
    <property type="entry name" value="DNase_TatD"/>
    <property type="match status" value="1"/>
</dbReference>
<dbReference type="GO" id="GO:0004527">
    <property type="term" value="F:exonuclease activity"/>
    <property type="evidence" value="ECO:0007669"/>
    <property type="project" value="UniProtKB-KW"/>
</dbReference>
<dbReference type="Proteomes" id="UP000501602">
    <property type="component" value="Chromosome"/>
</dbReference>
<dbReference type="PANTHER" id="PTHR46124">
    <property type="entry name" value="D-AMINOACYL-TRNA DEACYLASE"/>
    <property type="match status" value="1"/>
</dbReference>
<name>A0A6H1UG10_9GAMM</name>
<evidence type="ECO:0000313" key="10">
    <source>
        <dbReference type="Proteomes" id="UP000501602"/>
    </source>
</evidence>
<evidence type="ECO:0000256" key="8">
    <source>
        <dbReference type="PIRSR" id="PIRSR005902-1"/>
    </source>
</evidence>
<dbReference type="GO" id="GO:0005829">
    <property type="term" value="C:cytosol"/>
    <property type="evidence" value="ECO:0007669"/>
    <property type="project" value="TreeGrafter"/>
</dbReference>
<keyword evidence="6" id="KW-0269">Exonuclease</keyword>
<dbReference type="InterPro" id="IPR001130">
    <property type="entry name" value="TatD-like"/>
</dbReference>
<dbReference type="Gene3D" id="3.20.20.140">
    <property type="entry name" value="Metal-dependent hydrolases"/>
    <property type="match status" value="1"/>
</dbReference>
<dbReference type="GO" id="GO:0046872">
    <property type="term" value="F:metal ion binding"/>
    <property type="evidence" value="ECO:0007669"/>
    <property type="project" value="UniProtKB-KW"/>
</dbReference>
<gene>
    <name evidence="9" type="ORF">HER31_14420</name>
</gene>
<feature type="binding site" evidence="8">
    <location>
        <position position="130"/>
    </location>
    <ligand>
        <name>a divalent metal cation</name>
        <dbReference type="ChEBI" id="CHEBI:60240"/>
        <label>2</label>
    </ligand>
</feature>
<evidence type="ECO:0000256" key="7">
    <source>
        <dbReference type="ARBA" id="ARBA00022842"/>
    </source>
</evidence>
<keyword evidence="5 9" id="KW-0378">Hydrolase</keyword>
<keyword evidence="3" id="KW-0540">Nuclease</keyword>
<dbReference type="InterPro" id="IPR018228">
    <property type="entry name" value="DNase_TatD-rel_CS"/>
</dbReference>
<dbReference type="PANTHER" id="PTHR46124:SF2">
    <property type="entry name" value="D-AMINOACYL-TRNA DEACYLASE"/>
    <property type="match status" value="1"/>
</dbReference>
<evidence type="ECO:0000256" key="2">
    <source>
        <dbReference type="ARBA" id="ARBA00022490"/>
    </source>
</evidence>
<comment type="similarity">
    <text evidence="1">Belongs to the metallo-dependent hydrolases superfamily. TatD-type hydrolase family.</text>
</comment>
<keyword evidence="7" id="KW-0460">Magnesium</keyword>
<dbReference type="Pfam" id="PF01026">
    <property type="entry name" value="TatD_DNase"/>
    <property type="match status" value="1"/>
</dbReference>
<dbReference type="SUPFAM" id="SSF51556">
    <property type="entry name" value="Metallo-dependent hydrolases"/>
    <property type="match status" value="1"/>
</dbReference>
<organism evidence="9 10">
    <name type="scientific">Ferrimonas lipolytica</name>
    <dbReference type="NCBI Taxonomy" id="2724191"/>
    <lineage>
        <taxon>Bacteria</taxon>
        <taxon>Pseudomonadati</taxon>
        <taxon>Pseudomonadota</taxon>
        <taxon>Gammaproteobacteria</taxon>
        <taxon>Alteromonadales</taxon>
        <taxon>Ferrimonadaceae</taxon>
        <taxon>Ferrimonas</taxon>
    </lineage>
</organism>
<evidence type="ECO:0000256" key="5">
    <source>
        <dbReference type="ARBA" id="ARBA00022801"/>
    </source>
</evidence>
<dbReference type="PROSITE" id="PS01091">
    <property type="entry name" value="TATD_3"/>
    <property type="match status" value="1"/>
</dbReference>
<dbReference type="CDD" id="cd01310">
    <property type="entry name" value="TatD_DNAse"/>
    <property type="match status" value="1"/>
</dbReference>
<keyword evidence="2" id="KW-0963">Cytoplasm</keyword>
<dbReference type="InterPro" id="IPR032466">
    <property type="entry name" value="Metal_Hydrolase"/>
</dbReference>
<dbReference type="KEGG" id="fes:HER31_14420"/>
<evidence type="ECO:0000256" key="1">
    <source>
        <dbReference type="ARBA" id="ARBA00009275"/>
    </source>
</evidence>
<dbReference type="FunFam" id="3.20.20.140:FF:000018">
    <property type="entry name" value="3'-5' ssDNA/RNA exonuclease TatD"/>
    <property type="match status" value="1"/>
</dbReference>
<proteinExistence type="inferred from homology"/>
<accession>A0A6H1UG10</accession>
<keyword evidence="10" id="KW-1185">Reference proteome</keyword>
<dbReference type="AlphaFoldDB" id="A0A6H1UG10"/>
<feature type="binding site" evidence="8">
    <location>
        <position position="94"/>
    </location>
    <ligand>
        <name>a divalent metal cation</name>
        <dbReference type="ChEBI" id="CHEBI:60240"/>
        <label>1</label>
    </ligand>
</feature>
<dbReference type="EMBL" id="CP051180">
    <property type="protein sequence ID" value="QIZ77984.1"/>
    <property type="molecule type" value="Genomic_DNA"/>
</dbReference>
<reference evidence="9 10" key="1">
    <citation type="submission" date="2020-04" db="EMBL/GenBank/DDBJ databases">
        <title>Ferrimonas sp. S7 isolated from sea water.</title>
        <authorList>
            <person name="Bae S.S."/>
            <person name="Baek K."/>
        </authorList>
    </citation>
    <scope>NUCLEOTIDE SEQUENCE [LARGE SCALE GENOMIC DNA]</scope>
    <source>
        <strain evidence="9 10">S7</strain>
    </source>
</reference>